<evidence type="ECO:0000259" key="1">
    <source>
        <dbReference type="Pfam" id="PF05685"/>
    </source>
</evidence>
<feature type="domain" description="Putative restriction endonuclease" evidence="1">
    <location>
        <begin position="28"/>
        <end position="183"/>
    </location>
</feature>
<evidence type="ECO:0000313" key="3">
    <source>
        <dbReference type="Proteomes" id="UP000245489"/>
    </source>
</evidence>
<dbReference type="Pfam" id="PF05685">
    <property type="entry name" value="Uma2"/>
    <property type="match status" value="1"/>
</dbReference>
<dbReference type="OrthoDB" id="952372at2"/>
<gene>
    <name evidence="2" type="ORF">LV89_02314</name>
</gene>
<evidence type="ECO:0000313" key="2">
    <source>
        <dbReference type="EMBL" id="PWK26469.1"/>
    </source>
</evidence>
<dbReference type="Proteomes" id="UP000245489">
    <property type="component" value="Unassembled WGS sequence"/>
</dbReference>
<dbReference type="EMBL" id="QGGO01000011">
    <property type="protein sequence ID" value="PWK26469.1"/>
    <property type="molecule type" value="Genomic_DNA"/>
</dbReference>
<reference evidence="2 3" key="1">
    <citation type="submission" date="2018-05" db="EMBL/GenBank/DDBJ databases">
        <title>Genomic Encyclopedia of Archaeal and Bacterial Type Strains, Phase II (KMG-II): from individual species to whole genera.</title>
        <authorList>
            <person name="Goeker M."/>
        </authorList>
    </citation>
    <scope>NUCLEOTIDE SEQUENCE [LARGE SCALE GENOMIC DNA]</scope>
    <source>
        <strain evidence="2 3">DSM 22214</strain>
    </source>
</reference>
<proteinExistence type="predicted"/>
<dbReference type="InterPro" id="IPR011335">
    <property type="entry name" value="Restrct_endonuc-II-like"/>
</dbReference>
<dbReference type="PANTHER" id="PTHR36558:SF1">
    <property type="entry name" value="RESTRICTION ENDONUCLEASE DOMAIN-CONTAINING PROTEIN-RELATED"/>
    <property type="match status" value="1"/>
</dbReference>
<accession>A0A316EAW4</accession>
<sequence length="207" mass="24061">MVKTVELLHEIRERLLTEPFIRVPATIKEYESIADERDLKIEYHTEEIIATMGRVTPIHSILGTRLINILSNYYDNLVNENFWVLESGACVHIPNLQSYYQPDMTVINGEIKLKDGTNTEILNPYIVVEVLSKATQDFDMSEKLVNYKTIESIKQIIFVAQDRPWISTFTRTQDPKIWMNADYDSLEDIAVIDNLTVSLKDIYKKIF</sequence>
<keyword evidence="2" id="KW-0378">Hydrolase</keyword>
<dbReference type="CDD" id="cd06260">
    <property type="entry name" value="DUF820-like"/>
    <property type="match status" value="1"/>
</dbReference>
<organism evidence="2 3">
    <name type="scientific">Arcicella aurantiaca</name>
    <dbReference type="NCBI Taxonomy" id="591202"/>
    <lineage>
        <taxon>Bacteria</taxon>
        <taxon>Pseudomonadati</taxon>
        <taxon>Bacteroidota</taxon>
        <taxon>Cytophagia</taxon>
        <taxon>Cytophagales</taxon>
        <taxon>Flectobacillaceae</taxon>
        <taxon>Arcicella</taxon>
    </lineage>
</organism>
<keyword evidence="2" id="KW-0540">Nuclease</keyword>
<dbReference type="PANTHER" id="PTHR36558">
    <property type="entry name" value="GLR1098 PROTEIN"/>
    <property type="match status" value="1"/>
</dbReference>
<dbReference type="InterPro" id="IPR012296">
    <property type="entry name" value="Nuclease_put_TT1808"/>
</dbReference>
<comment type="caution">
    <text evidence="2">The sequence shown here is derived from an EMBL/GenBank/DDBJ whole genome shotgun (WGS) entry which is preliminary data.</text>
</comment>
<keyword evidence="2" id="KW-0255">Endonuclease</keyword>
<dbReference type="Gene3D" id="3.90.1570.10">
    <property type="entry name" value="tt1808, chain A"/>
    <property type="match status" value="1"/>
</dbReference>
<dbReference type="GO" id="GO:0004519">
    <property type="term" value="F:endonuclease activity"/>
    <property type="evidence" value="ECO:0007669"/>
    <property type="project" value="UniProtKB-KW"/>
</dbReference>
<dbReference type="AlphaFoldDB" id="A0A316EAW4"/>
<name>A0A316EAW4_9BACT</name>
<dbReference type="InterPro" id="IPR008538">
    <property type="entry name" value="Uma2"/>
</dbReference>
<protein>
    <submittedName>
        <fullName evidence="2">Uma2 family endonuclease</fullName>
    </submittedName>
</protein>
<dbReference type="SUPFAM" id="SSF52980">
    <property type="entry name" value="Restriction endonuclease-like"/>
    <property type="match status" value="1"/>
</dbReference>
<keyword evidence="3" id="KW-1185">Reference proteome</keyword>
<dbReference type="RefSeq" id="WP_109743047.1">
    <property type="nucleotide sequence ID" value="NZ_QGGO01000011.1"/>
</dbReference>